<reference evidence="7" key="1">
    <citation type="submission" date="2022-09" db="EMBL/GenBank/DDBJ databases">
        <title>Fusarium specimens isolated from Avocado Roots.</title>
        <authorList>
            <person name="Stajich J."/>
            <person name="Roper C."/>
            <person name="Heimlech-Rivalta G."/>
        </authorList>
    </citation>
    <scope>NUCLEOTIDE SEQUENCE</scope>
    <source>
        <strain evidence="7">A02</strain>
    </source>
</reference>
<dbReference type="AlphaFoldDB" id="A0A9W8QTQ0"/>
<gene>
    <name evidence="7" type="ORF">NW755_014698</name>
</gene>
<evidence type="ECO:0000256" key="6">
    <source>
        <dbReference type="ARBA" id="ARBA00023136"/>
    </source>
</evidence>
<comment type="caution">
    <text evidence="7">The sequence shown here is derived from an EMBL/GenBank/DDBJ whole genome shotgun (WGS) entry which is preliminary data.</text>
</comment>
<keyword evidence="6" id="KW-0472">Membrane</keyword>
<dbReference type="OrthoDB" id="5098432at2759"/>
<dbReference type="GO" id="GO:0016020">
    <property type="term" value="C:membrane"/>
    <property type="evidence" value="ECO:0007669"/>
    <property type="project" value="UniProtKB-SubCell"/>
</dbReference>
<dbReference type="GO" id="GO:0005739">
    <property type="term" value="C:mitochondrion"/>
    <property type="evidence" value="ECO:0007669"/>
    <property type="project" value="UniProtKB-SubCell"/>
</dbReference>
<evidence type="ECO:0000256" key="5">
    <source>
        <dbReference type="ARBA" id="ARBA00023128"/>
    </source>
</evidence>
<dbReference type="PANTHER" id="PTHR48182">
    <property type="entry name" value="PROTEIN SERAC1"/>
    <property type="match status" value="1"/>
</dbReference>
<dbReference type="SUPFAM" id="SSF53474">
    <property type="entry name" value="alpha/beta-Hydrolases"/>
    <property type="match status" value="1"/>
</dbReference>
<dbReference type="Proteomes" id="UP001152087">
    <property type="component" value="Unassembled WGS sequence"/>
</dbReference>
<dbReference type="GO" id="GO:0005783">
    <property type="term" value="C:endoplasmic reticulum"/>
    <property type="evidence" value="ECO:0007669"/>
    <property type="project" value="UniProtKB-SubCell"/>
</dbReference>
<dbReference type="EMBL" id="JAOQAV010000286">
    <property type="protein sequence ID" value="KAJ4175903.1"/>
    <property type="molecule type" value="Genomic_DNA"/>
</dbReference>
<evidence type="ECO:0000313" key="8">
    <source>
        <dbReference type="Proteomes" id="UP001152087"/>
    </source>
</evidence>
<organism evidence="7 8">
    <name type="scientific">Fusarium falciforme</name>
    <dbReference type="NCBI Taxonomy" id="195108"/>
    <lineage>
        <taxon>Eukaryota</taxon>
        <taxon>Fungi</taxon>
        <taxon>Dikarya</taxon>
        <taxon>Ascomycota</taxon>
        <taxon>Pezizomycotina</taxon>
        <taxon>Sordariomycetes</taxon>
        <taxon>Hypocreomycetidae</taxon>
        <taxon>Hypocreales</taxon>
        <taxon>Nectriaceae</taxon>
        <taxon>Fusarium</taxon>
        <taxon>Fusarium solani species complex</taxon>
    </lineage>
</organism>
<comment type="subcellular location">
    <subcellularLocation>
        <location evidence="2">Endoplasmic reticulum</location>
    </subcellularLocation>
    <subcellularLocation>
        <location evidence="3">Membrane</location>
    </subcellularLocation>
    <subcellularLocation>
        <location evidence="1">Mitochondrion</location>
    </subcellularLocation>
</comment>
<dbReference type="Gene3D" id="3.40.50.1820">
    <property type="entry name" value="alpha/beta hydrolase"/>
    <property type="match status" value="1"/>
</dbReference>
<evidence type="ECO:0000256" key="3">
    <source>
        <dbReference type="ARBA" id="ARBA00004370"/>
    </source>
</evidence>
<sequence>MSGVDHDGYLPDARVDVVFLYCSHDNGTYTSTWPAELLSKTVKIARVLPLGYSWSFTDFYPDLEHDERTIDVHSKALLQDLADLRDAKTADNPIIFVARDLGGLICANALSLNDANKHIIDNTCGLVFLETPFEGMVNALWATVAEALPVLRGSAKPDDLEGRSQKLISINENFHEFLKSRRSPIKIECFYHKHPTRVPLPHLNLHKVSDDKFGNISGTLTEWIIKELASPAEDENRVSVVSALQSF</sequence>
<evidence type="ECO:0000256" key="4">
    <source>
        <dbReference type="ARBA" id="ARBA00022824"/>
    </source>
</evidence>
<keyword evidence="4" id="KW-0256">Endoplasmic reticulum</keyword>
<accession>A0A9W8QTQ0</accession>
<dbReference type="InterPro" id="IPR052374">
    <property type="entry name" value="SERAC1"/>
</dbReference>
<keyword evidence="5" id="KW-0496">Mitochondrion</keyword>
<protein>
    <submittedName>
        <fullName evidence="7">Uncharacterized protein</fullName>
    </submittedName>
</protein>
<dbReference type="InterPro" id="IPR029058">
    <property type="entry name" value="AB_hydrolase_fold"/>
</dbReference>
<evidence type="ECO:0000313" key="7">
    <source>
        <dbReference type="EMBL" id="KAJ4175903.1"/>
    </source>
</evidence>
<keyword evidence="8" id="KW-1185">Reference proteome</keyword>
<dbReference type="PANTHER" id="PTHR48182:SF2">
    <property type="entry name" value="PROTEIN SERAC1"/>
    <property type="match status" value="1"/>
</dbReference>
<proteinExistence type="predicted"/>
<evidence type="ECO:0000256" key="1">
    <source>
        <dbReference type="ARBA" id="ARBA00004173"/>
    </source>
</evidence>
<evidence type="ECO:0000256" key="2">
    <source>
        <dbReference type="ARBA" id="ARBA00004240"/>
    </source>
</evidence>
<name>A0A9W8QTQ0_9HYPO</name>